<dbReference type="Pfam" id="PF07885">
    <property type="entry name" value="Ion_trans_2"/>
    <property type="match status" value="1"/>
</dbReference>
<dbReference type="InterPro" id="IPR013099">
    <property type="entry name" value="K_chnl_dom"/>
</dbReference>
<keyword evidence="6" id="KW-0813">Transport</keyword>
<dbReference type="GO" id="GO:0006813">
    <property type="term" value="P:potassium ion transport"/>
    <property type="evidence" value="ECO:0007669"/>
    <property type="project" value="InterPro"/>
</dbReference>
<evidence type="ECO:0000313" key="6">
    <source>
        <dbReference type="EMBL" id="CAA9306792.1"/>
    </source>
</evidence>
<dbReference type="SUPFAM" id="SSF116726">
    <property type="entry name" value="TrkA C-terminal domain-like"/>
    <property type="match status" value="1"/>
</dbReference>
<dbReference type="PANTHER" id="PTHR43833">
    <property type="entry name" value="POTASSIUM CHANNEL PROTEIN 2-RELATED-RELATED"/>
    <property type="match status" value="1"/>
</dbReference>
<evidence type="ECO:0000256" key="1">
    <source>
        <dbReference type="ARBA" id="ARBA00004651"/>
    </source>
</evidence>
<reference evidence="6" key="1">
    <citation type="submission" date="2020-02" db="EMBL/GenBank/DDBJ databases">
        <authorList>
            <person name="Meier V. D."/>
        </authorList>
    </citation>
    <scope>NUCLEOTIDE SEQUENCE</scope>
    <source>
        <strain evidence="6">AVDCRST_MAG07</strain>
    </source>
</reference>
<dbReference type="GO" id="GO:0034220">
    <property type="term" value="P:monoatomic ion transmembrane transport"/>
    <property type="evidence" value="ECO:0007669"/>
    <property type="project" value="UniProtKB-KW"/>
</dbReference>
<proteinExistence type="predicted"/>
<feature type="domain" description="RCK N-terminal" evidence="4">
    <location>
        <begin position="324"/>
        <end position="437"/>
    </location>
</feature>
<feature type="region of interest" description="Disordered" evidence="2">
    <location>
        <begin position="1"/>
        <end position="28"/>
    </location>
</feature>
<feature type="transmembrane region" description="Helical" evidence="3">
    <location>
        <begin position="46"/>
        <end position="65"/>
    </location>
</feature>
<dbReference type="GO" id="GO:0005886">
    <property type="term" value="C:plasma membrane"/>
    <property type="evidence" value="ECO:0007669"/>
    <property type="project" value="UniProtKB-SubCell"/>
</dbReference>
<comment type="subcellular location">
    <subcellularLocation>
        <location evidence="1">Cell membrane</location>
        <topology evidence="1">Multi-pass membrane protein</topology>
    </subcellularLocation>
</comment>
<keyword evidence="6" id="KW-0407">Ion channel</keyword>
<sequence length="613" mass="66620">MTLQSGGPPRTRQPRPVPKGAVSADRGTGDGEASAAIFLLLRRMRVPLISLVLVFAVSVIGLALIPGRDGEGRPVDIGIFDAFYFMSYTATTIGFGELPYPFTDAQRLWVIVCIYSTVVAWAYAIGALLTLLQDRAFRSALAVQHFERKVRRLAEPFLLVAGYGETGELLVRSFDALGRRLVVLDVSADKIDALDLTSYRGDVPALVADARSPQQLRRAGLHSRWCEGVLALTDDDEANLAVVQSVALLRPDLPIVARTVSSAVQQRIATFGSPIVINPFDRFGEHLLLALRAPSTYRLMTWLEAGPGADLPPQADPPHGGRWIVCGYGRFGRAVTADLRKAGISVTVVEPSGAATEAVTDGVDLVAGDGTERGVLERTDPRSAVGLVAGTDNDTTNLSLAATARALNPDLFLIGRRNLPGNAVLYDALGMDAVLVPTELVAHEAYAHLSTPLLWRFLQEMPAQGDPWAARLLDVMVERCGGHLSALWKVRLTAREAPALQRWFADGPVLIETLMRSPENREQPLDVVVLMVLRGDFSILTPDAHFELEPDDQLLLAGRPPSRRALDSTLVVEPTCDYVMTGEREPVGTVWRALTADRRRPRGPRPRGGSVRR</sequence>
<dbReference type="SUPFAM" id="SSF81324">
    <property type="entry name" value="Voltage-gated potassium channels"/>
    <property type="match status" value="1"/>
</dbReference>
<organism evidence="6">
    <name type="scientific">uncultured Frankineae bacterium</name>
    <dbReference type="NCBI Taxonomy" id="437475"/>
    <lineage>
        <taxon>Bacteria</taxon>
        <taxon>Bacillati</taxon>
        <taxon>Actinomycetota</taxon>
        <taxon>Actinomycetes</taxon>
        <taxon>Frankiales</taxon>
        <taxon>environmental samples</taxon>
    </lineage>
</organism>
<dbReference type="AlphaFoldDB" id="A0A6J4KLM7"/>
<gene>
    <name evidence="6" type="ORF">AVDCRST_MAG07-151</name>
</gene>
<dbReference type="InterPro" id="IPR050721">
    <property type="entry name" value="Trk_Ktr_HKT_K-transport"/>
</dbReference>
<keyword evidence="3" id="KW-0812">Transmembrane</keyword>
<feature type="domain" description="RCK N-terminal" evidence="4">
    <location>
        <begin position="159"/>
        <end position="279"/>
    </location>
</feature>
<evidence type="ECO:0000259" key="4">
    <source>
        <dbReference type="Pfam" id="PF02254"/>
    </source>
</evidence>
<name>A0A6J4KLM7_9ACTN</name>
<keyword evidence="6" id="KW-0406">Ion transport</keyword>
<keyword evidence="3" id="KW-1133">Transmembrane helix</keyword>
<dbReference type="EMBL" id="CADCUB010000010">
    <property type="protein sequence ID" value="CAA9306792.1"/>
    <property type="molecule type" value="Genomic_DNA"/>
</dbReference>
<feature type="transmembrane region" description="Helical" evidence="3">
    <location>
        <begin position="77"/>
        <end position="96"/>
    </location>
</feature>
<evidence type="ECO:0000259" key="5">
    <source>
        <dbReference type="Pfam" id="PF07885"/>
    </source>
</evidence>
<dbReference type="PANTHER" id="PTHR43833:SF9">
    <property type="entry name" value="POTASSIUM CHANNEL PROTEIN YUGO-RELATED"/>
    <property type="match status" value="1"/>
</dbReference>
<dbReference type="SUPFAM" id="SSF51735">
    <property type="entry name" value="NAD(P)-binding Rossmann-fold domains"/>
    <property type="match status" value="2"/>
</dbReference>
<dbReference type="Gene3D" id="3.40.50.720">
    <property type="entry name" value="NAD(P)-binding Rossmann-like Domain"/>
    <property type="match status" value="2"/>
</dbReference>
<dbReference type="Gene3D" id="1.10.287.70">
    <property type="match status" value="1"/>
</dbReference>
<feature type="domain" description="Potassium channel" evidence="5">
    <location>
        <begin position="51"/>
        <end position="133"/>
    </location>
</feature>
<accession>A0A6J4KLM7</accession>
<evidence type="ECO:0000256" key="3">
    <source>
        <dbReference type="SAM" id="Phobius"/>
    </source>
</evidence>
<dbReference type="InterPro" id="IPR036721">
    <property type="entry name" value="RCK_C_sf"/>
</dbReference>
<protein>
    <submittedName>
        <fullName evidence="6">Potassium channel protein</fullName>
    </submittedName>
</protein>
<keyword evidence="3" id="KW-0472">Membrane</keyword>
<dbReference type="InterPro" id="IPR036291">
    <property type="entry name" value="NAD(P)-bd_dom_sf"/>
</dbReference>
<evidence type="ECO:0000256" key="2">
    <source>
        <dbReference type="SAM" id="MobiDB-lite"/>
    </source>
</evidence>
<feature type="transmembrane region" description="Helical" evidence="3">
    <location>
        <begin position="108"/>
        <end position="132"/>
    </location>
</feature>
<dbReference type="InterPro" id="IPR003148">
    <property type="entry name" value="RCK_N"/>
</dbReference>
<dbReference type="Pfam" id="PF02254">
    <property type="entry name" value="TrkA_N"/>
    <property type="match status" value="2"/>
</dbReference>